<keyword evidence="5" id="KW-0804">Transcription</keyword>
<keyword evidence="3" id="KW-0677">Repeat</keyword>
<evidence type="ECO:0000256" key="3">
    <source>
        <dbReference type="ARBA" id="ARBA00022737"/>
    </source>
</evidence>
<dbReference type="PANTHER" id="PTHR10253">
    <property type="entry name" value="POLYCOMB PROTEIN"/>
    <property type="match status" value="1"/>
</dbReference>
<dbReference type="InterPro" id="IPR051243">
    <property type="entry name" value="PcG_WD-repeat"/>
</dbReference>
<evidence type="ECO:0000256" key="2">
    <source>
        <dbReference type="ARBA" id="ARBA00022574"/>
    </source>
</evidence>
<dbReference type="InterPro" id="IPR001680">
    <property type="entry name" value="WD40_rpt"/>
</dbReference>
<dbReference type="InterPro" id="IPR036322">
    <property type="entry name" value="WD40_repeat_dom_sf"/>
</dbReference>
<evidence type="ECO:0000256" key="7">
    <source>
        <dbReference type="SAM" id="MobiDB-lite"/>
    </source>
</evidence>
<evidence type="ECO:0000256" key="4">
    <source>
        <dbReference type="ARBA" id="ARBA00023015"/>
    </source>
</evidence>
<feature type="repeat" description="WD" evidence="6">
    <location>
        <begin position="257"/>
        <end position="291"/>
    </location>
</feature>
<feature type="region of interest" description="Disordered" evidence="7">
    <location>
        <begin position="371"/>
        <end position="417"/>
    </location>
</feature>
<dbReference type="SUPFAM" id="SSF50978">
    <property type="entry name" value="WD40 repeat-like"/>
    <property type="match status" value="1"/>
</dbReference>
<dbReference type="InterPro" id="IPR015943">
    <property type="entry name" value="WD40/YVTN_repeat-like_dom_sf"/>
</dbReference>
<evidence type="ECO:0000256" key="5">
    <source>
        <dbReference type="ARBA" id="ARBA00023163"/>
    </source>
</evidence>
<comment type="similarity">
    <text evidence="1">Belongs to the WD repeat ESC family.</text>
</comment>
<accession>A0A835W9I1</accession>
<feature type="compositionally biased region" description="Gly residues" evidence="7">
    <location>
        <begin position="130"/>
        <end position="141"/>
    </location>
</feature>
<name>A0A835W9I1_CHLIN</name>
<reference evidence="8" key="1">
    <citation type="journal article" date="2020" name="bioRxiv">
        <title>Comparative genomics of Chlamydomonas.</title>
        <authorList>
            <person name="Craig R.J."/>
            <person name="Hasan A.R."/>
            <person name="Ness R.W."/>
            <person name="Keightley P.D."/>
        </authorList>
    </citation>
    <scope>NUCLEOTIDE SEQUENCE</scope>
    <source>
        <strain evidence="8">SAG 7.73</strain>
    </source>
</reference>
<proteinExistence type="inferred from homology"/>
<feature type="compositionally biased region" description="Gly residues" evidence="7">
    <location>
        <begin position="385"/>
        <end position="406"/>
    </location>
</feature>
<dbReference type="AlphaFoldDB" id="A0A835W9I1"/>
<dbReference type="PROSITE" id="PS50082">
    <property type="entry name" value="WD_REPEATS_2"/>
    <property type="match status" value="2"/>
</dbReference>
<feature type="region of interest" description="Disordered" evidence="7">
    <location>
        <begin position="1"/>
        <end position="52"/>
    </location>
</feature>
<dbReference type="OrthoDB" id="7318948at2759"/>
<feature type="repeat" description="WD" evidence="6">
    <location>
        <begin position="211"/>
        <end position="253"/>
    </location>
</feature>
<dbReference type="Pfam" id="PF00400">
    <property type="entry name" value="WD40"/>
    <property type="match status" value="3"/>
</dbReference>
<keyword evidence="4" id="KW-0805">Transcription regulation</keyword>
<keyword evidence="2 6" id="KW-0853">WD repeat</keyword>
<dbReference type="SMART" id="SM00320">
    <property type="entry name" value="WD40"/>
    <property type="match status" value="4"/>
</dbReference>
<evidence type="ECO:0000313" key="8">
    <source>
        <dbReference type="EMBL" id="KAG2441491.1"/>
    </source>
</evidence>
<feature type="compositionally biased region" description="Gly residues" evidence="7">
    <location>
        <begin position="8"/>
        <end position="20"/>
    </location>
</feature>
<feature type="region of interest" description="Disordered" evidence="7">
    <location>
        <begin position="122"/>
        <end position="141"/>
    </location>
</feature>
<dbReference type="EMBL" id="JAEHOC010000005">
    <property type="protein sequence ID" value="KAG2441491.1"/>
    <property type="molecule type" value="Genomic_DNA"/>
</dbReference>
<protein>
    <submittedName>
        <fullName evidence="8">Uncharacterized protein</fullName>
    </submittedName>
</protein>
<evidence type="ECO:0000313" key="9">
    <source>
        <dbReference type="Proteomes" id="UP000650467"/>
    </source>
</evidence>
<dbReference type="Gene3D" id="2.130.10.10">
    <property type="entry name" value="YVTN repeat-like/Quinoprotein amine dehydrogenase"/>
    <property type="match status" value="1"/>
</dbReference>
<evidence type="ECO:0000256" key="6">
    <source>
        <dbReference type="PROSITE-ProRule" id="PRU00221"/>
    </source>
</evidence>
<evidence type="ECO:0000256" key="1">
    <source>
        <dbReference type="ARBA" id="ARBA00008075"/>
    </source>
</evidence>
<feature type="compositionally biased region" description="Low complexity" evidence="7">
    <location>
        <begin position="21"/>
        <end position="37"/>
    </location>
</feature>
<keyword evidence="9" id="KW-1185">Reference proteome</keyword>
<comment type="caution">
    <text evidence="8">The sequence shown here is derived from an EMBL/GenBank/DDBJ whole genome shotgun (WGS) entry which is preliminary data.</text>
</comment>
<gene>
    <name evidence="8" type="ORF">HXX76_003113</name>
</gene>
<dbReference type="PROSITE" id="PS50294">
    <property type="entry name" value="WD_REPEATS_REGION"/>
    <property type="match status" value="2"/>
</dbReference>
<dbReference type="Proteomes" id="UP000650467">
    <property type="component" value="Unassembled WGS sequence"/>
</dbReference>
<sequence length="549" mass="56011">MARVHGTASGGGTAGGGGGAAAAAAAPAQQQQSADGATTSQPPHTTAAGAASSKEAANLYKYKYMGSLQEDHREPLFCVAFNTFDLAHRDVFASVGQHRATIYRLLPGGQFEVLQVYEDGDRGRKSSAAGSGGGADADGGSGGGAVPGAGVGGPAAAAAAAAAATTAAGEHFYCCKWSVDASTGAALLLLAGEKALVRVLDVSRGCLVHTLAGHGKSVNDIAVHPTRPHLFLTASEDESVRLWNLRSRTCVAIFAGEGGHRNKVLSLDFHPWDGHRFLSSGMDNAIKIWSLGPIERLIDESDGAVDGCVGGGVGATAAAAAGPRRAFPTRVVQQPLFSTLRVHNDYVDCVRWMGDLVLSKSVHDVISLWRPHSQAKHRRPPPGGAAAGGAGSSEGAGQGQGQGQGQGAEESDEEWDVGVSASGRLGGESVASRATKIADFHLADSLRTWFVRFGADLHFNTLACGSAKGKVFVFAPRVTSAAALGCQPKARLGAPQCRSVVRQTAVSWDGNSIIAACEDGTIHRWDRDPAAAAAAAAGGAGAGAAGMEE</sequence>
<organism evidence="8 9">
    <name type="scientific">Chlamydomonas incerta</name>
    <dbReference type="NCBI Taxonomy" id="51695"/>
    <lineage>
        <taxon>Eukaryota</taxon>
        <taxon>Viridiplantae</taxon>
        <taxon>Chlorophyta</taxon>
        <taxon>core chlorophytes</taxon>
        <taxon>Chlorophyceae</taxon>
        <taxon>CS clade</taxon>
        <taxon>Chlamydomonadales</taxon>
        <taxon>Chlamydomonadaceae</taxon>
        <taxon>Chlamydomonas</taxon>
    </lineage>
</organism>